<dbReference type="EMBL" id="DSOL01000135">
    <property type="protein sequence ID" value="HEN27932.1"/>
    <property type="molecule type" value="Genomic_DNA"/>
</dbReference>
<feature type="domain" description="RecF/RecN/SMC N-terminal" evidence="11">
    <location>
        <begin position="14"/>
        <end position="500"/>
    </location>
</feature>
<dbReference type="PANTHER" id="PTHR11059">
    <property type="entry name" value="DNA REPAIR PROTEIN RECN"/>
    <property type="match status" value="1"/>
</dbReference>
<dbReference type="FunFam" id="3.40.50.300:FF:000356">
    <property type="entry name" value="DNA repair protein RecN"/>
    <property type="match status" value="1"/>
</dbReference>
<feature type="coiled-coil region" evidence="10">
    <location>
        <begin position="253"/>
        <end position="367"/>
    </location>
</feature>
<comment type="similarity">
    <text evidence="2 9">Belongs to the RecN family.</text>
</comment>
<keyword evidence="10" id="KW-0175">Coiled coil</keyword>
<dbReference type="GO" id="GO:0005524">
    <property type="term" value="F:ATP binding"/>
    <property type="evidence" value="ECO:0007669"/>
    <property type="project" value="UniProtKB-KW"/>
</dbReference>
<evidence type="ECO:0000256" key="2">
    <source>
        <dbReference type="ARBA" id="ARBA00009441"/>
    </source>
</evidence>
<evidence type="ECO:0000313" key="13">
    <source>
        <dbReference type="EMBL" id="HGL17380.1"/>
    </source>
</evidence>
<evidence type="ECO:0000256" key="8">
    <source>
        <dbReference type="ARBA" id="ARBA00033408"/>
    </source>
</evidence>
<dbReference type="Gene3D" id="3.40.50.300">
    <property type="entry name" value="P-loop containing nucleotide triphosphate hydrolases"/>
    <property type="match status" value="2"/>
</dbReference>
<organism evidence="12">
    <name type="scientific">candidate division WOR-3 bacterium</name>
    <dbReference type="NCBI Taxonomy" id="2052148"/>
    <lineage>
        <taxon>Bacteria</taxon>
        <taxon>Bacteria division WOR-3</taxon>
    </lineage>
</organism>
<evidence type="ECO:0000256" key="1">
    <source>
        <dbReference type="ARBA" id="ARBA00003618"/>
    </source>
</evidence>
<comment type="caution">
    <text evidence="12">The sequence shown here is derived from an EMBL/GenBank/DDBJ whole genome shotgun (WGS) entry which is preliminary data.</text>
</comment>
<dbReference type="GO" id="GO:0006281">
    <property type="term" value="P:DNA repair"/>
    <property type="evidence" value="ECO:0007669"/>
    <property type="project" value="UniProtKB-KW"/>
</dbReference>
<evidence type="ECO:0000313" key="12">
    <source>
        <dbReference type="EMBL" id="HEN27932.1"/>
    </source>
</evidence>
<evidence type="ECO:0000256" key="7">
    <source>
        <dbReference type="ARBA" id="ARBA00023204"/>
    </source>
</evidence>
<dbReference type="AlphaFoldDB" id="A0A7C2P0S4"/>
<dbReference type="SUPFAM" id="SSF52540">
    <property type="entry name" value="P-loop containing nucleoside triphosphate hydrolases"/>
    <property type="match status" value="2"/>
</dbReference>
<accession>A0A7C2P0S4</accession>
<protein>
    <recommendedName>
        <fullName evidence="3 9">DNA repair protein RecN</fullName>
    </recommendedName>
    <alternativeName>
        <fullName evidence="8 9">Recombination protein N</fullName>
    </alternativeName>
</protein>
<dbReference type="GO" id="GO:0009432">
    <property type="term" value="P:SOS response"/>
    <property type="evidence" value="ECO:0007669"/>
    <property type="project" value="TreeGrafter"/>
</dbReference>
<keyword evidence="6" id="KW-0067">ATP-binding</keyword>
<evidence type="ECO:0000256" key="5">
    <source>
        <dbReference type="ARBA" id="ARBA00022763"/>
    </source>
</evidence>
<dbReference type="InterPro" id="IPR003395">
    <property type="entry name" value="RecF/RecN/SMC_N"/>
</dbReference>
<comment type="function">
    <text evidence="1 9">May be involved in recombinational repair of damaged DNA.</text>
</comment>
<proteinExistence type="inferred from homology"/>
<sequence>MGLLRLSIKNYLLVDNLEVEFHPGFNVITGETGAGKSLIIGSLNIALGEKIDWDLMGEKEAEITAVFSLSEEEREVLRKNSIEVDDEMIVRRILNPIAKKSKTYINMSPVTQSFLKEITQHLIDLHGQHQHQSLLDPQRHIDYLDGFANILKEREKMKQLYDALLAARERLDDLKKRQREAQEKEEFYRFKLDELEKANLKEGEEEELEERLKILSNIEKLQTNVTASAFEIYESEESAYEKIFRAIRSLQEIVSVDAKLNEALDTLQELSDKVQDIWRFLMDYKKDLVLNPEELEEVRTRLAFLKNLKQKYRKSIEELIQEKEFLRSELSRIENYDKEIDALTKEISDLEKQVREQADILHEARVKSAPKLERLIEDELKDLAMEKAKFKVNIKDREINHFGKDDVEFYISTNPGEEPKPLSKIVSGGELSRIMLAIKRVLADLVNVPTMVFDEADTGIGGKVAEKVGRKMKEISQKRQVIVITHLPQIAAFGEKHFIVEKFVQGDKTRVKIRELSEQERVREIARMLSGEKITEESLLYAEKFLKSIRG</sequence>
<dbReference type="PANTHER" id="PTHR11059:SF0">
    <property type="entry name" value="DNA REPAIR PROTEIN RECN"/>
    <property type="match status" value="1"/>
</dbReference>
<dbReference type="PIRSF" id="PIRSF003128">
    <property type="entry name" value="RecN"/>
    <property type="match status" value="1"/>
</dbReference>
<dbReference type="CDD" id="cd03241">
    <property type="entry name" value="ABC_RecN"/>
    <property type="match status" value="2"/>
</dbReference>
<dbReference type="Pfam" id="PF02463">
    <property type="entry name" value="SMC_N"/>
    <property type="match status" value="1"/>
</dbReference>
<dbReference type="NCBIfam" id="TIGR00634">
    <property type="entry name" value="recN"/>
    <property type="match status" value="1"/>
</dbReference>
<evidence type="ECO:0000256" key="6">
    <source>
        <dbReference type="ARBA" id="ARBA00022840"/>
    </source>
</evidence>
<dbReference type="InterPro" id="IPR004604">
    <property type="entry name" value="DNA_recomb/repair_RecN"/>
</dbReference>
<gene>
    <name evidence="12" type="primary">recN</name>
    <name evidence="12" type="ORF">ENQ77_04620</name>
    <name evidence="13" type="ORF">ENU66_03480</name>
</gene>
<evidence type="ECO:0000256" key="3">
    <source>
        <dbReference type="ARBA" id="ARBA00021315"/>
    </source>
</evidence>
<dbReference type="EMBL" id="DTDJ01000025">
    <property type="protein sequence ID" value="HGL17380.1"/>
    <property type="molecule type" value="Genomic_DNA"/>
</dbReference>
<evidence type="ECO:0000256" key="10">
    <source>
        <dbReference type="SAM" id="Coils"/>
    </source>
</evidence>
<feature type="coiled-coil region" evidence="10">
    <location>
        <begin position="157"/>
        <end position="218"/>
    </location>
</feature>
<reference evidence="12" key="1">
    <citation type="journal article" date="2020" name="mSystems">
        <title>Genome- and Community-Level Interaction Insights into Carbon Utilization and Element Cycling Functions of Hydrothermarchaeota in Hydrothermal Sediment.</title>
        <authorList>
            <person name="Zhou Z."/>
            <person name="Liu Y."/>
            <person name="Xu W."/>
            <person name="Pan J."/>
            <person name="Luo Z.H."/>
            <person name="Li M."/>
        </authorList>
    </citation>
    <scope>NUCLEOTIDE SEQUENCE [LARGE SCALE GENOMIC DNA]</scope>
    <source>
        <strain evidence="12">SpSt-34</strain>
        <strain evidence="13">SpSt-69</strain>
    </source>
</reference>
<dbReference type="InterPro" id="IPR027417">
    <property type="entry name" value="P-loop_NTPase"/>
</dbReference>
<name>A0A7C2P0S4_UNCW3</name>
<evidence type="ECO:0000256" key="4">
    <source>
        <dbReference type="ARBA" id="ARBA00022741"/>
    </source>
</evidence>
<dbReference type="GO" id="GO:0043590">
    <property type="term" value="C:bacterial nucleoid"/>
    <property type="evidence" value="ECO:0007669"/>
    <property type="project" value="TreeGrafter"/>
</dbReference>
<keyword evidence="7 9" id="KW-0234">DNA repair</keyword>
<dbReference type="GO" id="GO:0006310">
    <property type="term" value="P:DNA recombination"/>
    <property type="evidence" value="ECO:0007669"/>
    <property type="project" value="InterPro"/>
</dbReference>
<evidence type="ECO:0000259" key="11">
    <source>
        <dbReference type="Pfam" id="PF02463"/>
    </source>
</evidence>
<keyword evidence="4" id="KW-0547">Nucleotide-binding</keyword>
<evidence type="ECO:0000256" key="9">
    <source>
        <dbReference type="PIRNR" id="PIRNR003128"/>
    </source>
</evidence>
<keyword evidence="5 9" id="KW-0227">DNA damage</keyword>